<gene>
    <name evidence="2" type="ORF">DIS18_09135</name>
</gene>
<reference evidence="2 3" key="2">
    <citation type="submission" date="2018-05" db="EMBL/GenBank/DDBJ databases">
        <title>Algibacter marinivivus sp. nov., isolated from sample around a algae.</title>
        <authorList>
            <person name="Zhong X."/>
        </authorList>
    </citation>
    <scope>NUCLEOTIDE SEQUENCE [LARGE SCALE GENOMIC DNA]</scope>
    <source>
        <strain evidence="2 3">ZY111</strain>
    </source>
</reference>
<sequence>MHNNLNKELYSDQLFKVWAEKNDLIPLEDYFLKKYFLDKNAKIIEAGTGGGRIIFEIEKLGFNNLQAFDYVENMINFCNNKKKVIKSKVNFKTADATNLSDYNSNHFDYLIYLQQVLCFVDKENLPKALKEAYRIGKENSIYIYSFLNWNSKLYNPILSILVNAFRVLRNEKTSKYKLPWLNIDGKFNWKFLNKNQPQNIWFKEKDILKILTQNGFSILETKNKVNTSDKIGHIHIACTKSN</sequence>
<organism evidence="2 3">
    <name type="scientific">Algibacter marinivivus</name>
    <dbReference type="NCBI Taxonomy" id="2100723"/>
    <lineage>
        <taxon>Bacteria</taxon>
        <taxon>Pseudomonadati</taxon>
        <taxon>Bacteroidota</taxon>
        <taxon>Flavobacteriia</taxon>
        <taxon>Flavobacteriales</taxon>
        <taxon>Flavobacteriaceae</taxon>
        <taxon>Algibacter</taxon>
    </lineage>
</organism>
<evidence type="ECO:0000259" key="1">
    <source>
        <dbReference type="Pfam" id="PF08241"/>
    </source>
</evidence>
<dbReference type="GO" id="GO:0008757">
    <property type="term" value="F:S-adenosylmethionine-dependent methyltransferase activity"/>
    <property type="evidence" value="ECO:0007669"/>
    <property type="project" value="InterPro"/>
</dbReference>
<feature type="domain" description="Methyltransferase type 11" evidence="1">
    <location>
        <begin position="45"/>
        <end position="142"/>
    </location>
</feature>
<dbReference type="CDD" id="cd02440">
    <property type="entry name" value="AdoMet_MTases"/>
    <property type="match status" value="1"/>
</dbReference>
<dbReference type="Gene3D" id="3.40.50.150">
    <property type="entry name" value="Vaccinia Virus protein VP39"/>
    <property type="match status" value="1"/>
</dbReference>
<comment type="caution">
    <text evidence="2">The sequence shown here is derived from an EMBL/GenBank/DDBJ whole genome shotgun (WGS) entry which is preliminary data.</text>
</comment>
<dbReference type="InterPro" id="IPR013216">
    <property type="entry name" value="Methyltransf_11"/>
</dbReference>
<reference evidence="3" key="3">
    <citation type="submission" date="2018-05" db="EMBL/GenBank/DDBJ databases">
        <authorList>
            <person name="Lu D."/>
        </authorList>
    </citation>
    <scope>NUCLEOTIDE SEQUENCE [LARGE SCALE GENOMIC DNA]</scope>
    <source>
        <strain evidence="3">ZY111</strain>
    </source>
</reference>
<keyword evidence="3" id="KW-1185">Reference proteome</keyword>
<reference evidence="3" key="1">
    <citation type="submission" date="2018-05" db="EMBL/GenBank/DDBJ databases">
        <title>Algibacter marinivivus sp. nov., isolated from sample around a algae.</title>
        <authorList>
            <person name="Lu D."/>
        </authorList>
    </citation>
    <scope>NUCLEOTIDE SEQUENCE [LARGE SCALE GENOMIC DNA]</scope>
    <source>
        <strain evidence="3">ZY111</strain>
    </source>
</reference>
<name>A0A2U2X3Q0_9FLAO</name>
<dbReference type="AlphaFoldDB" id="A0A2U2X3Q0"/>
<dbReference type="Pfam" id="PF08241">
    <property type="entry name" value="Methyltransf_11"/>
    <property type="match status" value="1"/>
</dbReference>
<evidence type="ECO:0000313" key="2">
    <source>
        <dbReference type="EMBL" id="PWH82407.1"/>
    </source>
</evidence>
<accession>A0A2U2X3Q0</accession>
<proteinExistence type="predicted"/>
<dbReference type="RefSeq" id="WP_109352774.1">
    <property type="nucleotide sequence ID" value="NZ_QFRI01000002.1"/>
</dbReference>
<evidence type="ECO:0000313" key="3">
    <source>
        <dbReference type="Proteomes" id="UP000245375"/>
    </source>
</evidence>
<protein>
    <recommendedName>
        <fullName evidence="1">Methyltransferase type 11 domain-containing protein</fullName>
    </recommendedName>
</protein>
<dbReference type="Proteomes" id="UP000245375">
    <property type="component" value="Unassembled WGS sequence"/>
</dbReference>
<dbReference type="EMBL" id="QFRI01000002">
    <property type="protein sequence ID" value="PWH82407.1"/>
    <property type="molecule type" value="Genomic_DNA"/>
</dbReference>
<dbReference type="InterPro" id="IPR029063">
    <property type="entry name" value="SAM-dependent_MTases_sf"/>
</dbReference>
<dbReference type="OrthoDB" id="1434235at2"/>
<dbReference type="SUPFAM" id="SSF53335">
    <property type="entry name" value="S-adenosyl-L-methionine-dependent methyltransferases"/>
    <property type="match status" value="1"/>
</dbReference>